<dbReference type="OrthoDB" id="9152673at2"/>
<dbReference type="SUPFAM" id="SSF51206">
    <property type="entry name" value="cAMP-binding domain-like"/>
    <property type="match status" value="1"/>
</dbReference>
<evidence type="ECO:0000313" key="2">
    <source>
        <dbReference type="EMBL" id="VFS46546.1"/>
    </source>
</evidence>
<dbReference type="Proteomes" id="UP000373449">
    <property type="component" value="Unassembled WGS sequence"/>
</dbReference>
<name>A0A2C6CPH4_9GAMM</name>
<organism evidence="1 3">
    <name type="scientific">Budvicia aquatica</name>
    <dbReference type="NCBI Taxonomy" id="82979"/>
    <lineage>
        <taxon>Bacteria</taxon>
        <taxon>Pseudomonadati</taxon>
        <taxon>Pseudomonadota</taxon>
        <taxon>Gammaproteobacteria</taxon>
        <taxon>Enterobacterales</taxon>
        <taxon>Budviciaceae</taxon>
        <taxon>Budvicia</taxon>
    </lineage>
</organism>
<proteinExistence type="predicted"/>
<dbReference type="InterPro" id="IPR014710">
    <property type="entry name" value="RmlC-like_jellyroll"/>
</dbReference>
<dbReference type="Proteomes" id="UP000224974">
    <property type="component" value="Unassembled WGS sequence"/>
</dbReference>
<dbReference type="AlphaFoldDB" id="A0A2C6CPH4"/>
<dbReference type="InterPro" id="IPR000595">
    <property type="entry name" value="cNMP-bd_dom"/>
</dbReference>
<accession>A0A2C6CPH4</accession>
<dbReference type="RefSeq" id="WP_029093722.1">
    <property type="nucleotide sequence ID" value="NZ_CAADJA010000002.1"/>
</dbReference>
<reference evidence="2 4" key="3">
    <citation type="submission" date="2019-03" db="EMBL/GenBank/DDBJ databases">
        <authorList>
            <consortium name="Pathogen Informatics"/>
        </authorList>
    </citation>
    <scope>NUCLEOTIDE SEQUENCE [LARGE SCALE GENOMIC DNA]</scope>
    <source>
        <strain evidence="2 4">NCTC12282</strain>
    </source>
</reference>
<gene>
    <name evidence="1" type="ORF">CRN84_04115</name>
    <name evidence="2" type="ORF">NCTC12282_01455</name>
</gene>
<sequence>MNDDIHITPYIAAAVDDELRKIIVDNGKKVTLNKREFFLKQGTINSFVYVHSGLLGRIRDTPLEFKQTHLEIIPAGRVANFLNFFSPGKARISIQALRNSEIYLTPYKTVYAIMENDRRIAHEFEQMYGANMETALRSCYCNFIFSCESRLISLFRAMIRNYGIMPDGNGWMLLPYKLTREEYSQIIFSSLLTLDNILLQWKKEGVYKKAKEGSYIHQSLPLRSIAYAP</sequence>
<dbReference type="CDD" id="cd00038">
    <property type="entry name" value="CAP_ED"/>
    <property type="match status" value="1"/>
</dbReference>
<evidence type="ECO:0000313" key="4">
    <source>
        <dbReference type="Proteomes" id="UP000373449"/>
    </source>
</evidence>
<keyword evidence="3" id="KW-1185">Reference proteome</keyword>
<dbReference type="InterPro" id="IPR018490">
    <property type="entry name" value="cNMP-bd_dom_sf"/>
</dbReference>
<dbReference type="EMBL" id="PDDX01000001">
    <property type="protein sequence ID" value="PHI28569.1"/>
    <property type="molecule type" value="Genomic_DNA"/>
</dbReference>
<protein>
    <submittedName>
        <fullName evidence="1">Crp/Fnr family transcriptional regulator</fullName>
    </submittedName>
</protein>
<dbReference type="Gene3D" id="2.60.120.10">
    <property type="entry name" value="Jelly Rolls"/>
    <property type="match status" value="1"/>
</dbReference>
<evidence type="ECO:0000313" key="1">
    <source>
        <dbReference type="EMBL" id="PHI28569.1"/>
    </source>
</evidence>
<reference evidence="3" key="1">
    <citation type="submission" date="2017-09" db="EMBL/GenBank/DDBJ databases">
        <title>FDA dAtabase for Regulatory Grade micrObial Sequences (FDA-ARGOS): Supporting development and validation of Infectious Disease Dx tests.</title>
        <authorList>
            <person name="Minogue T."/>
            <person name="Wolcott M."/>
            <person name="Wasieloski L."/>
            <person name="Aguilar W."/>
            <person name="Moore D."/>
            <person name="Tallon L."/>
            <person name="Sadzewicz L."/>
            <person name="Ott S."/>
            <person name="Zhao X."/>
            <person name="Nagaraj S."/>
            <person name="Vavikolanu K."/>
            <person name="Aluvathingal J."/>
            <person name="Nadendla S."/>
            <person name="Sichtig H."/>
        </authorList>
    </citation>
    <scope>NUCLEOTIDE SEQUENCE [LARGE SCALE GENOMIC DNA]</scope>
    <source>
        <strain evidence="3">FDAARGOS_387</strain>
    </source>
</reference>
<dbReference type="STRING" id="1111728.GCA_000427805_04428"/>
<dbReference type="EMBL" id="CAADJA010000002">
    <property type="protein sequence ID" value="VFS46546.1"/>
    <property type="molecule type" value="Genomic_DNA"/>
</dbReference>
<reference evidence="1" key="2">
    <citation type="submission" date="2017-09" db="EMBL/GenBank/DDBJ databases">
        <title>FDA dAtabase for Regulatory Grade micrObial Sequences (FDA-ARGOS): Supporting development and validation of Infectious Disease Dx tests.</title>
        <authorList>
            <person name="Minogue T."/>
            <person name="Wolcott M."/>
            <person name="Wasieloski L."/>
            <person name="Aguilar W."/>
            <person name="Moore D."/>
            <person name="Tallon L.J."/>
            <person name="Sadzewicz L."/>
            <person name="Ott S."/>
            <person name="Zhao X."/>
            <person name="Nagaraj S."/>
            <person name="Vavikolanu K."/>
            <person name="Aluvathingal J."/>
            <person name="Nadendla S."/>
            <person name="Sichtig H."/>
        </authorList>
    </citation>
    <scope>NUCLEOTIDE SEQUENCE</scope>
    <source>
        <strain evidence="1">FDAARGOS_387</strain>
    </source>
</reference>
<evidence type="ECO:0000313" key="3">
    <source>
        <dbReference type="Proteomes" id="UP000224974"/>
    </source>
</evidence>